<dbReference type="EMBL" id="LASW01000003">
    <property type="protein sequence ID" value="KKC01140.1"/>
    <property type="molecule type" value="Genomic_DNA"/>
</dbReference>
<evidence type="ECO:0000313" key="5">
    <source>
        <dbReference type="Proteomes" id="UP000192327"/>
    </source>
</evidence>
<dbReference type="OrthoDB" id="4762610at2"/>
<feature type="transmembrane region" description="Helical" evidence="1">
    <location>
        <begin position="88"/>
        <end position="112"/>
    </location>
</feature>
<reference evidence="4" key="1">
    <citation type="submission" date="2015-04" db="EMBL/GenBank/DDBJ databases">
        <title>Genome sequence of Mycobacterium arupense GUC1.</title>
        <authorList>
            <person name="Greninger A.L."/>
            <person name="Cunningham G."/>
            <person name="Chiu C.Y."/>
            <person name="Miller S."/>
        </authorList>
    </citation>
    <scope>NUCLEOTIDE SEQUENCE [LARGE SCALE GENOMIC DNA]</scope>
    <source>
        <strain evidence="4">GUC1</strain>
    </source>
</reference>
<evidence type="ECO:0000256" key="1">
    <source>
        <dbReference type="SAM" id="Phobius"/>
    </source>
</evidence>
<accession>A0A0F5N2M2</accession>
<dbReference type="Proteomes" id="UP000034416">
    <property type="component" value="Unassembled WGS sequence"/>
</dbReference>
<sequence length="114" mass="11848">MLVPLASRIRGSSPEVWRTATWAAPLVVQGVFAAALGIGWLLARFPINTDARISLLVVVTTTITTDASLVLAARLLCAESPRRHGLGFALGGAAVAVAAVGLSFVLAFLTVLRP</sequence>
<reference evidence="3 5" key="3">
    <citation type="submission" date="2016-12" db="EMBL/GenBank/DDBJ databases">
        <title>The new phylogeny of genus Mycobacterium.</title>
        <authorList>
            <person name="Tortoli E."/>
            <person name="Trovato A."/>
            <person name="Cirillo D.M."/>
        </authorList>
    </citation>
    <scope>NUCLEOTIDE SEQUENCE [LARGE SCALE GENOMIC DNA]</scope>
    <source>
        <strain evidence="3 5">DSM 44942</strain>
    </source>
</reference>
<dbReference type="Proteomes" id="UP000192327">
    <property type="component" value="Unassembled WGS sequence"/>
</dbReference>
<dbReference type="EMBL" id="MVHH01000003">
    <property type="protein sequence ID" value="ORA00711.1"/>
    <property type="molecule type" value="Genomic_DNA"/>
</dbReference>
<feature type="transmembrane region" description="Helical" evidence="1">
    <location>
        <begin position="55"/>
        <end position="76"/>
    </location>
</feature>
<keyword evidence="1" id="KW-1133">Transmembrane helix</keyword>
<dbReference type="AlphaFoldDB" id="A0A0F5N2M2"/>
<name>A0A0F5N2M2_9MYCO</name>
<dbReference type="STRING" id="342002.BST15_02800"/>
<dbReference type="RefSeq" id="WP_046187813.1">
    <property type="nucleotide sequence ID" value="NZ_JACKUJ010000044.1"/>
</dbReference>
<dbReference type="PATRIC" id="fig|342002.3.peg.491"/>
<organism evidence="2 4">
    <name type="scientific">Mycolicibacter arupensis</name>
    <dbReference type="NCBI Taxonomy" id="342002"/>
    <lineage>
        <taxon>Bacteria</taxon>
        <taxon>Bacillati</taxon>
        <taxon>Actinomycetota</taxon>
        <taxon>Actinomycetes</taxon>
        <taxon>Mycobacteriales</taxon>
        <taxon>Mycobacteriaceae</taxon>
        <taxon>Mycolicibacter</taxon>
    </lineage>
</organism>
<evidence type="ECO:0000313" key="3">
    <source>
        <dbReference type="EMBL" id="ORA00711.1"/>
    </source>
</evidence>
<comment type="caution">
    <text evidence="2">The sequence shown here is derived from an EMBL/GenBank/DDBJ whole genome shotgun (WGS) entry which is preliminary data.</text>
</comment>
<keyword evidence="1" id="KW-0812">Transmembrane</keyword>
<evidence type="ECO:0000313" key="4">
    <source>
        <dbReference type="Proteomes" id="UP000034416"/>
    </source>
</evidence>
<protein>
    <submittedName>
        <fullName evidence="2">Uncharacterized protein</fullName>
    </submittedName>
</protein>
<gene>
    <name evidence="3" type="ORF">BST15_02800</name>
    <name evidence="2" type="ORF">WR43_01275</name>
</gene>
<keyword evidence="1" id="KW-0472">Membrane</keyword>
<keyword evidence="5" id="KW-1185">Reference proteome</keyword>
<feature type="transmembrane region" description="Helical" evidence="1">
    <location>
        <begin position="20"/>
        <end position="43"/>
    </location>
</feature>
<proteinExistence type="predicted"/>
<reference evidence="2" key="2">
    <citation type="submission" date="2015-04" db="EMBL/GenBank/DDBJ databases">
        <title>Genome sequence of Mycobacterium arupense strain GUC1.</title>
        <authorList>
            <person name="Greninger A.L."/>
            <person name="Cunningham G."/>
            <person name="Chiu C.Y."/>
            <person name="Miller S."/>
        </authorList>
    </citation>
    <scope>NUCLEOTIDE SEQUENCE</scope>
    <source>
        <strain evidence="2">GUC1</strain>
    </source>
</reference>
<evidence type="ECO:0000313" key="2">
    <source>
        <dbReference type="EMBL" id="KKC01140.1"/>
    </source>
</evidence>